<dbReference type="InterPro" id="IPR003961">
    <property type="entry name" value="FN3_dom"/>
</dbReference>
<feature type="chain" id="PRO_5046561337" description="DUF1565 domain-containing protein" evidence="2">
    <location>
        <begin position="44"/>
        <end position="1681"/>
    </location>
</feature>
<dbReference type="PROSITE" id="PS50022">
    <property type="entry name" value="FA58C_3"/>
    <property type="match status" value="1"/>
</dbReference>
<dbReference type="SMART" id="SM00060">
    <property type="entry name" value="FN3"/>
    <property type="match status" value="2"/>
</dbReference>
<dbReference type="Gene3D" id="2.160.20.10">
    <property type="entry name" value="Single-stranded right-handed beta-helix, Pectin lyase-like"/>
    <property type="match status" value="2"/>
</dbReference>
<dbReference type="PROSITE" id="PS50853">
    <property type="entry name" value="FN3"/>
    <property type="match status" value="2"/>
</dbReference>
<dbReference type="PANTHER" id="PTHR36453">
    <property type="entry name" value="SECRETED PROTEIN-RELATED"/>
    <property type="match status" value="1"/>
</dbReference>
<gene>
    <name evidence="5" type="ORF">GC102_05890</name>
</gene>
<feature type="compositionally biased region" description="Polar residues" evidence="1">
    <location>
        <begin position="760"/>
        <end position="781"/>
    </location>
</feature>
<organism evidence="5 6">
    <name type="scientific">Paenibacillus germinis</name>
    <dbReference type="NCBI Taxonomy" id="2654979"/>
    <lineage>
        <taxon>Bacteria</taxon>
        <taxon>Bacillati</taxon>
        <taxon>Bacillota</taxon>
        <taxon>Bacilli</taxon>
        <taxon>Bacillales</taxon>
        <taxon>Paenibacillaceae</taxon>
        <taxon>Paenibacillus</taxon>
    </lineage>
</organism>
<evidence type="ECO:0000313" key="5">
    <source>
        <dbReference type="EMBL" id="NOU85315.1"/>
    </source>
</evidence>
<keyword evidence="2" id="KW-0732">Signal</keyword>
<proteinExistence type="predicted"/>
<dbReference type="PANTHER" id="PTHR36453:SF1">
    <property type="entry name" value="RIGHT HANDED BETA HELIX DOMAIN-CONTAINING PROTEIN"/>
    <property type="match status" value="1"/>
</dbReference>
<feature type="signal peptide" evidence="2">
    <location>
        <begin position="1"/>
        <end position="43"/>
    </location>
</feature>
<evidence type="ECO:0000259" key="3">
    <source>
        <dbReference type="PROSITE" id="PS50022"/>
    </source>
</evidence>
<dbReference type="CDD" id="cd00063">
    <property type="entry name" value="FN3"/>
    <property type="match status" value="2"/>
</dbReference>
<dbReference type="InterPro" id="IPR013783">
    <property type="entry name" value="Ig-like_fold"/>
</dbReference>
<protein>
    <recommendedName>
        <fullName evidence="7">DUF1565 domain-containing protein</fullName>
    </recommendedName>
</protein>
<dbReference type="SUPFAM" id="SSF49785">
    <property type="entry name" value="Galactose-binding domain-like"/>
    <property type="match status" value="3"/>
</dbReference>
<dbReference type="Proteomes" id="UP000658690">
    <property type="component" value="Unassembled WGS sequence"/>
</dbReference>
<dbReference type="Pfam" id="PF00754">
    <property type="entry name" value="F5_F8_type_C"/>
    <property type="match status" value="1"/>
</dbReference>
<dbReference type="InterPro" id="IPR000421">
    <property type="entry name" value="FA58C"/>
</dbReference>
<feature type="region of interest" description="Disordered" evidence="1">
    <location>
        <begin position="753"/>
        <end position="783"/>
    </location>
</feature>
<dbReference type="RefSeq" id="WP_171688634.1">
    <property type="nucleotide sequence ID" value="NZ_WHOC01000025.1"/>
</dbReference>
<dbReference type="InterPro" id="IPR006626">
    <property type="entry name" value="PbH1"/>
</dbReference>
<dbReference type="SUPFAM" id="SSF49265">
    <property type="entry name" value="Fibronectin type III"/>
    <property type="match status" value="2"/>
</dbReference>
<comment type="caution">
    <text evidence="5">The sequence shown here is derived from an EMBL/GenBank/DDBJ whole genome shotgun (WGS) entry which is preliminary data.</text>
</comment>
<keyword evidence="6" id="KW-1185">Reference proteome</keyword>
<feature type="domain" description="Fibronectin type-III" evidence="4">
    <location>
        <begin position="902"/>
        <end position="995"/>
    </location>
</feature>
<accession>A0ABX1YW30</accession>
<dbReference type="InterPro" id="IPR046780">
    <property type="entry name" value="aBig_2"/>
</dbReference>
<feature type="domain" description="F5/8 type C" evidence="3">
    <location>
        <begin position="739"/>
        <end position="896"/>
    </location>
</feature>
<dbReference type="InterPro" id="IPR012334">
    <property type="entry name" value="Pectin_lyas_fold"/>
</dbReference>
<dbReference type="InterPro" id="IPR008979">
    <property type="entry name" value="Galactose-bd-like_sf"/>
</dbReference>
<dbReference type="InterPro" id="IPR011050">
    <property type="entry name" value="Pectin_lyase_fold/virulence"/>
</dbReference>
<dbReference type="Gene3D" id="2.60.40.10">
    <property type="entry name" value="Immunoglobulins"/>
    <property type="match status" value="3"/>
</dbReference>
<dbReference type="Pfam" id="PF00041">
    <property type="entry name" value="fn3"/>
    <property type="match status" value="2"/>
</dbReference>
<evidence type="ECO:0000256" key="1">
    <source>
        <dbReference type="SAM" id="MobiDB-lite"/>
    </source>
</evidence>
<evidence type="ECO:0000256" key="2">
    <source>
        <dbReference type="SAM" id="SignalP"/>
    </source>
</evidence>
<dbReference type="Gene3D" id="2.60.120.260">
    <property type="entry name" value="Galactose-binding domain-like"/>
    <property type="match status" value="3"/>
</dbReference>
<feature type="domain" description="Fibronectin type-III" evidence="4">
    <location>
        <begin position="1129"/>
        <end position="1223"/>
    </location>
</feature>
<dbReference type="Pfam" id="PF20578">
    <property type="entry name" value="aBig_2"/>
    <property type="match status" value="1"/>
</dbReference>
<evidence type="ECO:0000313" key="6">
    <source>
        <dbReference type="Proteomes" id="UP000658690"/>
    </source>
</evidence>
<dbReference type="SMART" id="SM00710">
    <property type="entry name" value="PbH1"/>
    <property type="match status" value="4"/>
</dbReference>
<reference evidence="5 6" key="1">
    <citation type="submission" date="2019-10" db="EMBL/GenBank/DDBJ databases">
        <title>Description of Paenibacillus choica sp. nov.</title>
        <authorList>
            <person name="Carlier A."/>
            <person name="Qi S."/>
        </authorList>
    </citation>
    <scope>NUCLEOTIDE SEQUENCE [LARGE SCALE GENOMIC DNA]</scope>
    <source>
        <strain evidence="5 6">LMG 31460</strain>
    </source>
</reference>
<dbReference type="SUPFAM" id="SSF51126">
    <property type="entry name" value="Pectin lyase-like"/>
    <property type="match status" value="1"/>
</dbReference>
<evidence type="ECO:0000259" key="4">
    <source>
        <dbReference type="PROSITE" id="PS50853"/>
    </source>
</evidence>
<evidence type="ECO:0008006" key="7">
    <source>
        <dbReference type="Google" id="ProtNLM"/>
    </source>
</evidence>
<sequence>MKTIINTFKVGRLKKKALISVMMAACISFTGIPSLFPAGMAHAATTITYTDSAQPPAQYYVSTTGSDSNSGTISSPFRTIQKASNLMVAGDTVILRSGTYNETITPQTDGISGNLITYKAYPGETVTISGSAPVTDWTLDSGSIYKAPMNWDLGDDNQVFVSGEMMRLAQYPNWTNDSNIFDVGFASMSSGNATSITHSAINKPANYWAGATVIVKGWWSTQSAKVTSSSGSTINFNKLPWSDQYTNPGAGVKYMIAGVKGELDRQREWYYDKNTATLYLWAPGGVDPNTLIVEAKQRKYAVDLTGRSYINIEGVNIIGASITTKNASFNTIKGINAQYLSHTIGLQTAYSYDDTGIDLSGSYNTIRDSQIAYSSGNGVVIRGNNNNVINNLIHETDYLGTYNASVSLAGGKQHLVSYNTFYNTGRSIIGGEKFSDSIIEFNDMSRTGKLSYDLGGVYFARVDGGSTEIRNNWIHDMDSEHCNGCELGIYIDSNTHNFLIHHNTVWNAATSYYVGGRADNVQIYNNQAKPKIIVNTGDYKYNDEVTNNIAEGGVSLQNGASSISAFIAGNVTTGYNQSAFGTAGHNFTSPPNPIFAHSFPEFSNRSLNYGFEADLEGWTLTGNSNVTYHFAPMLSLGDQFATTRTADGSALFGSGQNGIEQVVTGLQANTVYEFSGWAKVATGEEAWLGAKNYGSSDRHTVVTNTSNGWRHVQIQFTTGASNTSATIYMLKNSTGSGAVYGDDIGLRKVRSSEFPDPNRIEQSQMTATATSQETVQENNAASKAIDGDTSTLWHTKWDGSDVLPQSITLNLGGTYNINKLTYLPRQSGTGGIITGYKVYVSTDGTTFTNAGSGTWSYDSSLKTATFPTTSASYVKLEATASPTSWASASEINVFKSATQVEVPTAPTGLTATAGDGKVTLSWNGVTGADNYKVYRGTSSGTYDSTAIATVSGSTTNYTVTGLTNATIYYFAVKSSNTAGDSSFSTETSTTPIASVSNKVANPGFETGDKTGWIGFGSWSVVNSNQYAGAYSAQVNANASAEQSLTGLSPNTTYVLKARVKVSNSSSPVFLGVKGYGGTEKNVNIIGTTFQQYSVTFTTGASNTSAAIYLWRNGTGTGYANGDDFEVIGAPTAPTGLTATAEDGKVTLNWSGVAGADNYKVYKGTSSGTYDSTAIATVSGSTTNYTVTGLTNATIYYFAVKASNTAGDSSYSTEASAAPKVVSDQMDVALDKANLAIGYAEGDSEVGVTKNVHLITNGANGTIITWSSDATSVIDANGKVTRPLSSESDATVWLSATITKGTVSDTRTFVLNVLKGVPPVDAVLSADITGPTNKDVTVTIIYPDDAAVMEYKVGDNGAWTAYAEPVVVSANDTVYAQSKDAAGNVSNVTSYTVSNIDHIAPIDAILAVDTTVPTNQGVTVMISYSADVSLMEYKVGASGTWKAYTAPVVVSDNDTVYARGTDAVGNVSNVTSITVSNIHKIAPVTTATLSPDAPNGKNSWYTTDVTISLSVSASVYGGSVTTEYQVNDGAWIAYTGSTPAFGDGTYKFGYRSKDQAGNVEQLKTVEFKVDKTAPVLSVQLDKTSIWPANHKMVTINAMLNSSDATSGVESVVLTSITSNQPNSDSSDIQANFGTAATSFSLRAEKSRIYTITYTATDKAGNKTVTRATVTVPHDQSGNVSNN</sequence>
<dbReference type="InterPro" id="IPR036116">
    <property type="entry name" value="FN3_sf"/>
</dbReference>
<dbReference type="EMBL" id="WHOC01000025">
    <property type="protein sequence ID" value="NOU85315.1"/>
    <property type="molecule type" value="Genomic_DNA"/>
</dbReference>
<name>A0ABX1YW30_9BACL</name>